<accession>A0A8C4XRP9</accession>
<organism evidence="2 3">
    <name type="scientific">Falco tinnunculus</name>
    <name type="common">Common kestrel</name>
    <dbReference type="NCBI Taxonomy" id="100819"/>
    <lineage>
        <taxon>Eukaryota</taxon>
        <taxon>Metazoa</taxon>
        <taxon>Chordata</taxon>
        <taxon>Craniata</taxon>
        <taxon>Vertebrata</taxon>
        <taxon>Euteleostomi</taxon>
        <taxon>Archelosauria</taxon>
        <taxon>Archosauria</taxon>
        <taxon>Dinosauria</taxon>
        <taxon>Saurischia</taxon>
        <taxon>Theropoda</taxon>
        <taxon>Coelurosauria</taxon>
        <taxon>Aves</taxon>
        <taxon>Neognathae</taxon>
        <taxon>Neoaves</taxon>
        <taxon>Telluraves</taxon>
        <taxon>Australaves</taxon>
        <taxon>Falconiformes</taxon>
        <taxon>Falconidae</taxon>
        <taxon>Falco</taxon>
    </lineage>
</organism>
<dbReference type="AlphaFoldDB" id="A0A8C4XRP9"/>
<evidence type="ECO:0000256" key="1">
    <source>
        <dbReference type="SAM" id="MobiDB-lite"/>
    </source>
</evidence>
<feature type="region of interest" description="Disordered" evidence="1">
    <location>
        <begin position="16"/>
        <end position="46"/>
    </location>
</feature>
<keyword evidence="3" id="KW-1185">Reference proteome</keyword>
<sequence>QALSSRLLLQCPCRSLPAASGQSTSEGRARAHTRCERQAKRGDSSHDTGICPICSGHFSLDLLAHTSCCGEEDPNPAWPSSLRAEASCNTWVCCPICDTCEEQAGTPGTLASSYHLG</sequence>
<dbReference type="OrthoDB" id="25840at2759"/>
<dbReference type="Proteomes" id="UP000694562">
    <property type="component" value="Unplaced"/>
</dbReference>
<proteinExistence type="predicted"/>
<feature type="compositionally biased region" description="Basic and acidic residues" evidence="1">
    <location>
        <begin position="27"/>
        <end position="46"/>
    </location>
</feature>
<reference evidence="2" key="2">
    <citation type="submission" date="2025-09" db="UniProtKB">
        <authorList>
            <consortium name="Ensembl"/>
        </authorList>
    </citation>
    <scope>IDENTIFICATION</scope>
</reference>
<reference evidence="2" key="1">
    <citation type="submission" date="2025-08" db="UniProtKB">
        <authorList>
            <consortium name="Ensembl"/>
        </authorList>
    </citation>
    <scope>IDENTIFICATION</scope>
</reference>
<dbReference type="Ensembl" id="ENSFTIT00000017563.1">
    <property type="protein sequence ID" value="ENSFTIP00000016848.1"/>
    <property type="gene ID" value="ENSFTIG00000011171.1"/>
</dbReference>
<protein>
    <submittedName>
        <fullName evidence="2">Uncharacterized protein</fullName>
    </submittedName>
</protein>
<evidence type="ECO:0000313" key="2">
    <source>
        <dbReference type="Ensembl" id="ENSFTIP00000016848.1"/>
    </source>
</evidence>
<evidence type="ECO:0000313" key="3">
    <source>
        <dbReference type="Proteomes" id="UP000694562"/>
    </source>
</evidence>
<name>A0A8C4XRP9_FALTI</name>